<dbReference type="PANTHER" id="PTHR24412">
    <property type="entry name" value="KELCH PROTEIN"/>
    <property type="match status" value="1"/>
</dbReference>
<evidence type="ECO:0000313" key="3">
    <source>
        <dbReference type="EMBL" id="SIO12459.1"/>
    </source>
</evidence>
<dbReference type="SUPFAM" id="SSF50965">
    <property type="entry name" value="Galactose oxidase, central domain"/>
    <property type="match status" value="1"/>
</dbReference>
<dbReference type="InterPro" id="IPR011043">
    <property type="entry name" value="Gal_Oxase/kelch_b-propeller"/>
</dbReference>
<keyword evidence="2" id="KW-0677">Repeat</keyword>
<dbReference type="PANTHER" id="PTHR24412:SF489">
    <property type="entry name" value="RING FINGER DOMAIN AND KELCH REPEAT-CONTAINING PROTEIN DDB_G0271372"/>
    <property type="match status" value="1"/>
</dbReference>
<dbReference type="RefSeq" id="WP_074240050.1">
    <property type="nucleotide sequence ID" value="NZ_FSRA01000001.1"/>
</dbReference>
<proteinExistence type="predicted"/>
<keyword evidence="4" id="KW-1185">Reference proteome</keyword>
<dbReference type="InterPro" id="IPR015915">
    <property type="entry name" value="Kelch-typ_b-propeller"/>
</dbReference>
<dbReference type="STRING" id="536979.SAMN04488055_3056"/>
<dbReference type="Gene3D" id="2.120.10.80">
    <property type="entry name" value="Kelch-type beta propeller"/>
    <property type="match status" value="1"/>
</dbReference>
<keyword evidence="1" id="KW-0880">Kelch repeat</keyword>
<sequence>MRGLLAFIICLLTIQTKAQFNWKEATQLPVADGLAGAYAGVSNGALIIAGGTNFPGNKRPWDGGVKTWYDTIWVLEKENGKWKQAGRLPRPLGYGVALSSKKGLVCLGGGDAKMNYADAFIISYKKGKVTITALPPMPGPVINACGVLINETIYIAGGIASPTGRATQQCWSLDLNAPAQQWKVLEPLPGLPRMLAIAGTEKGKFYVFGGVYLDSALQRKYLKDSWVYQPGTGWKQIADLPAVLAAAPTPAYNDGQADLLLFGGDDGANAARVTELKDAHPGFNREVLRYNTVKDTWSVAGDVKAENVYAPVTTPLVIWNNKVVLPVGEARPAVRSRKVLIGVQKK</sequence>
<evidence type="ECO:0000256" key="1">
    <source>
        <dbReference type="ARBA" id="ARBA00022441"/>
    </source>
</evidence>
<accession>A0A1N6GY58</accession>
<dbReference type="AlphaFoldDB" id="A0A1N6GY58"/>
<name>A0A1N6GY58_9BACT</name>
<protein>
    <recommendedName>
        <fullName evidence="5">N-acetylneuraminic acid mutarotase</fullName>
    </recommendedName>
</protein>
<dbReference type="InterPro" id="IPR056734">
    <property type="entry name" value="NANM"/>
</dbReference>
<organism evidence="3 4">
    <name type="scientific">Chitinophaga niabensis</name>
    <dbReference type="NCBI Taxonomy" id="536979"/>
    <lineage>
        <taxon>Bacteria</taxon>
        <taxon>Pseudomonadati</taxon>
        <taxon>Bacteroidota</taxon>
        <taxon>Chitinophagia</taxon>
        <taxon>Chitinophagales</taxon>
        <taxon>Chitinophagaceae</taxon>
        <taxon>Chitinophaga</taxon>
    </lineage>
</organism>
<evidence type="ECO:0000313" key="4">
    <source>
        <dbReference type="Proteomes" id="UP000185003"/>
    </source>
</evidence>
<dbReference type="Proteomes" id="UP000185003">
    <property type="component" value="Unassembled WGS sequence"/>
</dbReference>
<gene>
    <name evidence="3" type="ORF">SAMN04488055_3056</name>
</gene>
<evidence type="ECO:0000256" key="2">
    <source>
        <dbReference type="ARBA" id="ARBA00022737"/>
    </source>
</evidence>
<dbReference type="OrthoDB" id="9803597at2"/>
<dbReference type="Pfam" id="PF24996">
    <property type="entry name" value="NANM"/>
    <property type="match status" value="1"/>
</dbReference>
<reference evidence="3 4" key="1">
    <citation type="submission" date="2016-11" db="EMBL/GenBank/DDBJ databases">
        <authorList>
            <person name="Jaros S."/>
            <person name="Januszkiewicz K."/>
            <person name="Wedrychowicz H."/>
        </authorList>
    </citation>
    <scope>NUCLEOTIDE SEQUENCE [LARGE SCALE GENOMIC DNA]</scope>
    <source>
        <strain evidence="3 4">DSM 24787</strain>
    </source>
</reference>
<evidence type="ECO:0008006" key="5">
    <source>
        <dbReference type="Google" id="ProtNLM"/>
    </source>
</evidence>
<dbReference type="EMBL" id="FSRA01000001">
    <property type="protein sequence ID" value="SIO12459.1"/>
    <property type="molecule type" value="Genomic_DNA"/>
</dbReference>